<dbReference type="WBParaSite" id="MCU_003156-RD">
    <property type="protein sequence ID" value="MCU_003156-RD"/>
    <property type="gene ID" value="MCU_003156"/>
</dbReference>
<reference evidence="1" key="1">
    <citation type="submission" date="2019-11" db="UniProtKB">
        <authorList>
            <consortium name="WormBaseParasite"/>
        </authorList>
    </citation>
    <scope>IDENTIFICATION</scope>
</reference>
<name>A0A5K3EWJ2_MESCO</name>
<protein>
    <submittedName>
        <fullName evidence="1">RH1 domain-containing protein</fullName>
    </submittedName>
</protein>
<dbReference type="AlphaFoldDB" id="A0A5K3EWJ2"/>
<accession>A0A5K3EWJ2</accession>
<organism evidence="1">
    <name type="scientific">Mesocestoides corti</name>
    <name type="common">Flatworm</name>
    <dbReference type="NCBI Taxonomy" id="53468"/>
    <lineage>
        <taxon>Eukaryota</taxon>
        <taxon>Metazoa</taxon>
        <taxon>Spiralia</taxon>
        <taxon>Lophotrochozoa</taxon>
        <taxon>Platyhelminthes</taxon>
        <taxon>Cestoda</taxon>
        <taxon>Eucestoda</taxon>
        <taxon>Cyclophyllidea</taxon>
        <taxon>Mesocestoididae</taxon>
        <taxon>Mesocestoides</taxon>
    </lineage>
</organism>
<evidence type="ECO:0000313" key="1">
    <source>
        <dbReference type="WBParaSite" id="MCU_003156-RD"/>
    </source>
</evidence>
<sequence length="48" mass="5626">MTACTEIVHFLRPQFFSVHANSECPIYRFLMTVTFWVLHVSMSPFSIC</sequence>
<proteinExistence type="predicted"/>